<dbReference type="InterPro" id="IPR050482">
    <property type="entry name" value="Sensor_HK_TwoCompSys"/>
</dbReference>
<name>A0A852VH69_9BACT</name>
<sequence>MNLLSRLHLVVRSSLIWTSCGIAVLSLSAHSQSLNNFGYQSWSTENGLPQNSAHQIFQSTDGYIWIATEGGVARFNGIDFKVFNHETTTEITSDDICCFAQSHASPLWIATSDGLLRYSAGTFHRYSAANGLPTGRILNLAAAEDGTLLILTTDGLASFDGQRFTTISLPSFAAPSAIATARDGSVWIASNSGIFQYQSGRVLPQPLNSIPAQKDITGLGFFRDRSLWLRTATSITVLQNGQTRTLPLSRDLAAAHIQSSLVDYQNQLWIGTNKGLFTLDKINNHPQPVPALSSDSILSLMQDEEGNLWVGTETSGLQILRHKNFRAIPALSDLPITAIAQASDGALWAGTSSDGLNRWQAENVQHLSTRTGLLSETILTLAPAGDGSMWVGTPDGLNRIEGAKVRTYTSADGLPDDLIRSLLSDDDGSLWIGTRRGLAHWQNNQFVTLTQSDGLGSDLVGALLRSHATSEHDLWIGTLNGLSRLRRGNITTFTTKDGLSGNTITSLAEDPTGTLWIGTKAAGLSVMSPAAGFAPLHRDDLPQTIDSILEDSHGNLWLSSGRGFTRVSASALVKCGSSSTCNPHPVSYGRADGMPTEEASGAGHPSAWKTTEGMLLFATRKGVAVADPSHLIENLIPPPVVIEQFTVDGVEIPLGATEKNIAPGHASFAFEYAGLSYVAPAKIRYRYILEGFDRQWTDAGSRRIAYYTNLPPRHYRFRVQAANNDGVWNEIGAQISFSVRPHFYRTLWFLLLLLLLIAAIALALYRLRVRRLESQFQAVLAERNRVAREIHDTLAQSFVGVSVQLELTSQLLAQSQVSAASQQVDRTRTYVREGLADARRSIWNLRAITAQNSLPTRLTQLAEQWSQKKLNTRLNISGTYRPLAQSFEDEVFRIAQESLANAARHANATQVSADLNYNSTRLTLRISDNGSGFSLAEEHLSANGHFGIKGMRERAAQINARLTIKSSPEDGTTVILEAHIAEGKETATHG</sequence>
<organism evidence="6 7">
    <name type="scientific">Tunturiibacter lichenicola</name>
    <dbReference type="NCBI Taxonomy" id="2051959"/>
    <lineage>
        <taxon>Bacteria</taxon>
        <taxon>Pseudomonadati</taxon>
        <taxon>Acidobacteriota</taxon>
        <taxon>Terriglobia</taxon>
        <taxon>Terriglobales</taxon>
        <taxon>Acidobacteriaceae</taxon>
        <taxon>Tunturiibacter</taxon>
    </lineage>
</organism>
<dbReference type="Pfam" id="PF02518">
    <property type="entry name" value="HATPase_c"/>
    <property type="match status" value="1"/>
</dbReference>
<accession>A0A852VH69</accession>
<gene>
    <name evidence="6" type="ORF">HDF08_003109</name>
</gene>
<dbReference type="Pfam" id="PF07494">
    <property type="entry name" value="Reg_prop"/>
    <property type="match status" value="4"/>
</dbReference>
<dbReference type="GO" id="GO:0016020">
    <property type="term" value="C:membrane"/>
    <property type="evidence" value="ECO:0007669"/>
    <property type="project" value="InterPro"/>
</dbReference>
<dbReference type="CDD" id="cd16917">
    <property type="entry name" value="HATPase_UhpB-NarQ-NarX-like"/>
    <property type="match status" value="1"/>
</dbReference>
<dbReference type="Gene3D" id="3.30.565.10">
    <property type="entry name" value="Histidine kinase-like ATPase, C-terminal domain"/>
    <property type="match status" value="1"/>
</dbReference>
<protein>
    <submittedName>
        <fullName evidence="6">Ligand-binding sensor domain-containing protein/signal transduction histidine kinase</fullName>
    </submittedName>
</protein>
<dbReference type="Pfam" id="PF07730">
    <property type="entry name" value="HisKA_3"/>
    <property type="match status" value="1"/>
</dbReference>
<dbReference type="AlphaFoldDB" id="A0A852VH69"/>
<dbReference type="PANTHER" id="PTHR24421">
    <property type="entry name" value="NITRATE/NITRITE SENSOR PROTEIN NARX-RELATED"/>
    <property type="match status" value="1"/>
</dbReference>
<dbReference type="InterPro" id="IPR011712">
    <property type="entry name" value="Sig_transdc_His_kin_sub3_dim/P"/>
</dbReference>
<dbReference type="InterPro" id="IPR036890">
    <property type="entry name" value="HATPase_C_sf"/>
</dbReference>
<comment type="caution">
    <text evidence="6">The sequence shown here is derived from an EMBL/GenBank/DDBJ whole genome shotgun (WGS) entry which is preliminary data.</text>
</comment>
<evidence type="ECO:0000256" key="4">
    <source>
        <dbReference type="SAM" id="Phobius"/>
    </source>
</evidence>
<dbReference type="PANTHER" id="PTHR24421:SF62">
    <property type="entry name" value="SENSORY TRANSDUCTION HISTIDINE KINASE"/>
    <property type="match status" value="1"/>
</dbReference>
<evidence type="ECO:0000259" key="5">
    <source>
        <dbReference type="SMART" id="SM00387"/>
    </source>
</evidence>
<keyword evidence="4" id="KW-0812">Transmembrane</keyword>
<dbReference type="GO" id="GO:0046983">
    <property type="term" value="F:protein dimerization activity"/>
    <property type="evidence" value="ECO:0007669"/>
    <property type="project" value="InterPro"/>
</dbReference>
<dbReference type="Gene3D" id="1.20.5.1930">
    <property type="match status" value="1"/>
</dbReference>
<reference evidence="6 7" key="1">
    <citation type="submission" date="2020-07" db="EMBL/GenBank/DDBJ databases">
        <title>Genomic Encyclopedia of Type Strains, Phase IV (KMG-V): Genome sequencing to study the core and pangenomes of soil and plant-associated prokaryotes.</title>
        <authorList>
            <person name="Whitman W."/>
        </authorList>
    </citation>
    <scope>NUCLEOTIDE SEQUENCE [LARGE SCALE GENOMIC DNA]</scope>
    <source>
        <strain evidence="6 7">M8UP22</strain>
    </source>
</reference>
<evidence type="ECO:0000256" key="3">
    <source>
        <dbReference type="ARBA" id="ARBA00023012"/>
    </source>
</evidence>
<dbReference type="SUPFAM" id="SSF55874">
    <property type="entry name" value="ATPase domain of HSP90 chaperone/DNA topoisomerase II/histidine kinase"/>
    <property type="match status" value="1"/>
</dbReference>
<dbReference type="InterPro" id="IPR003594">
    <property type="entry name" value="HATPase_dom"/>
</dbReference>
<dbReference type="Proteomes" id="UP000564385">
    <property type="component" value="Unassembled WGS sequence"/>
</dbReference>
<dbReference type="Pfam" id="PF07495">
    <property type="entry name" value="Y_Y_Y"/>
    <property type="match status" value="1"/>
</dbReference>
<dbReference type="Gene3D" id="2.130.10.10">
    <property type="entry name" value="YVTN repeat-like/Quinoprotein amine dehydrogenase"/>
    <property type="match status" value="5"/>
</dbReference>
<dbReference type="GO" id="GO:0000155">
    <property type="term" value="F:phosphorelay sensor kinase activity"/>
    <property type="evidence" value="ECO:0007669"/>
    <property type="project" value="InterPro"/>
</dbReference>
<keyword evidence="4" id="KW-1133">Transmembrane helix</keyword>
<dbReference type="SMART" id="SM00387">
    <property type="entry name" value="HATPase_c"/>
    <property type="match status" value="1"/>
</dbReference>
<keyword evidence="2 6" id="KW-0418">Kinase</keyword>
<feature type="transmembrane region" description="Helical" evidence="4">
    <location>
        <begin position="747"/>
        <end position="765"/>
    </location>
</feature>
<keyword evidence="1" id="KW-0808">Transferase</keyword>
<dbReference type="InterPro" id="IPR011123">
    <property type="entry name" value="Y_Y_Y"/>
</dbReference>
<evidence type="ECO:0000256" key="1">
    <source>
        <dbReference type="ARBA" id="ARBA00022679"/>
    </source>
</evidence>
<evidence type="ECO:0000256" key="2">
    <source>
        <dbReference type="ARBA" id="ARBA00022777"/>
    </source>
</evidence>
<dbReference type="InterPro" id="IPR011110">
    <property type="entry name" value="Reg_prop"/>
</dbReference>
<keyword evidence="4" id="KW-0472">Membrane</keyword>
<evidence type="ECO:0000313" key="7">
    <source>
        <dbReference type="Proteomes" id="UP000564385"/>
    </source>
</evidence>
<feature type="domain" description="Histidine kinase/HSP90-like ATPase" evidence="5">
    <location>
        <begin position="886"/>
        <end position="982"/>
    </location>
</feature>
<dbReference type="EMBL" id="JACCCU010000002">
    <property type="protein sequence ID" value="NYF91007.1"/>
    <property type="molecule type" value="Genomic_DNA"/>
</dbReference>
<dbReference type="InterPro" id="IPR013783">
    <property type="entry name" value="Ig-like_fold"/>
</dbReference>
<dbReference type="SUPFAM" id="SSF63829">
    <property type="entry name" value="Calcium-dependent phosphotriesterase"/>
    <property type="match status" value="2"/>
</dbReference>
<dbReference type="InterPro" id="IPR015943">
    <property type="entry name" value="WD40/YVTN_repeat-like_dom_sf"/>
</dbReference>
<evidence type="ECO:0000313" key="6">
    <source>
        <dbReference type="EMBL" id="NYF91007.1"/>
    </source>
</evidence>
<keyword evidence="3" id="KW-0902">Two-component regulatory system</keyword>
<proteinExistence type="predicted"/>
<dbReference type="Gene3D" id="2.60.40.10">
    <property type="entry name" value="Immunoglobulins"/>
    <property type="match status" value="1"/>
</dbReference>